<evidence type="ECO:0000259" key="5">
    <source>
        <dbReference type="SMART" id="SM00534"/>
    </source>
</evidence>
<evidence type="ECO:0000256" key="4">
    <source>
        <dbReference type="SAM" id="Phobius"/>
    </source>
</evidence>
<organism evidence="6 7">
    <name type="scientific">Rhodocytophaga aerolata</name>
    <dbReference type="NCBI Taxonomy" id="455078"/>
    <lineage>
        <taxon>Bacteria</taxon>
        <taxon>Pseudomonadati</taxon>
        <taxon>Bacteroidota</taxon>
        <taxon>Cytophagia</taxon>
        <taxon>Cytophagales</taxon>
        <taxon>Rhodocytophagaceae</taxon>
        <taxon>Rhodocytophaga</taxon>
    </lineage>
</organism>
<dbReference type="InterPro" id="IPR000432">
    <property type="entry name" value="DNA_mismatch_repair_MutS_C"/>
</dbReference>
<protein>
    <submittedName>
        <fullName evidence="6">DNA mismatch repair protein MutS</fullName>
    </submittedName>
</protein>
<dbReference type="CDD" id="cd03283">
    <property type="entry name" value="ABC_MutS-like"/>
    <property type="match status" value="1"/>
</dbReference>
<dbReference type="EMBL" id="JAUKPO010000014">
    <property type="protein sequence ID" value="MDO1448822.1"/>
    <property type="molecule type" value="Genomic_DNA"/>
</dbReference>
<dbReference type="PANTHER" id="PTHR11361">
    <property type="entry name" value="DNA MISMATCH REPAIR PROTEIN MUTS FAMILY MEMBER"/>
    <property type="match status" value="1"/>
</dbReference>
<feature type="transmembrane region" description="Helical" evidence="4">
    <location>
        <begin position="30"/>
        <end position="47"/>
    </location>
</feature>
<keyword evidence="2" id="KW-0067">ATP-binding</keyword>
<keyword evidence="4" id="KW-0812">Transmembrane</keyword>
<keyword evidence="4" id="KW-0472">Membrane</keyword>
<evidence type="ECO:0000313" key="6">
    <source>
        <dbReference type="EMBL" id="MDO1448822.1"/>
    </source>
</evidence>
<keyword evidence="3" id="KW-0238">DNA-binding</keyword>
<dbReference type="PANTHER" id="PTHR11361:SF99">
    <property type="entry name" value="DNA MISMATCH REPAIR PROTEIN"/>
    <property type="match status" value="1"/>
</dbReference>
<evidence type="ECO:0000256" key="2">
    <source>
        <dbReference type="ARBA" id="ARBA00022840"/>
    </source>
</evidence>
<feature type="transmembrane region" description="Helical" evidence="4">
    <location>
        <begin position="211"/>
        <end position="231"/>
    </location>
</feature>
<evidence type="ECO:0000256" key="3">
    <source>
        <dbReference type="ARBA" id="ARBA00023125"/>
    </source>
</evidence>
<dbReference type="Pfam" id="PF05192">
    <property type="entry name" value="MutS_III"/>
    <property type="match status" value="1"/>
</dbReference>
<feature type="transmembrane region" description="Helical" evidence="4">
    <location>
        <begin position="53"/>
        <end position="71"/>
    </location>
</feature>
<sequence length="599" mass="67594">MQPLQIYQQRLQQFEQETAAWHKQYNAVSWIRVFVFLAGVAGTIILYQMGIATYLIAGYAFVCLGLFLFFMKKHNQIAYTRNQFRNLVTINQDEINRLQGKHYPPETGQLHADAAHPYATDLDIFGRSSLFTLLNRTTTWGGNLLLANWLKYKAPVEQIHQRQQAVQELASQLGWQQEFQATGMHAKTASEDLELLLQWINTKSRIKPQKLLVALIYVMPVLTLTAIGLAIFTDITYHLPALCILINWAILGFTFREVKDASEQTSKSAHILKIYANLLKIIENSTFTSAALQRLKEQLKYPHSTASAKIKQLSSLLYSLEARQNAYFYMVVSSTTLWDLFFLLRLETWKEQVTADIQKWLDTVSEAEVLSSLAAYSHANPTYVMPVISPDDLYLEAQNMAHPLIVKGEAVSNSVSLQGKGKTIVVTGSNMSGKSTFLRTVGINAVLAMAGAPVRASYFAISLCQVFTSMRTQDSLEESTSSFYAELKRLKQLIDSLPSNKPILYLLDEILKGTNSHDRHLGAQALIRQLHKHNASGFISTHDLALGEMAEELPGSVFNYSFNSEIVNDKLYFDYKLRQGVCQSFNASKLMQQIGIEME</sequence>
<dbReference type="Gene3D" id="3.40.50.300">
    <property type="entry name" value="P-loop containing nucleotide triphosphate hydrolases"/>
    <property type="match status" value="1"/>
</dbReference>
<keyword evidence="1" id="KW-0547">Nucleotide-binding</keyword>
<keyword evidence="7" id="KW-1185">Reference proteome</keyword>
<dbReference type="RefSeq" id="WP_302039624.1">
    <property type="nucleotide sequence ID" value="NZ_JAUKPO010000014.1"/>
</dbReference>
<dbReference type="Proteomes" id="UP001168528">
    <property type="component" value="Unassembled WGS sequence"/>
</dbReference>
<dbReference type="InterPro" id="IPR036187">
    <property type="entry name" value="DNA_mismatch_repair_MutS_sf"/>
</dbReference>
<proteinExistence type="predicted"/>
<comment type="caution">
    <text evidence="6">The sequence shown here is derived from an EMBL/GenBank/DDBJ whole genome shotgun (WGS) entry which is preliminary data.</text>
</comment>
<evidence type="ECO:0000313" key="7">
    <source>
        <dbReference type="Proteomes" id="UP001168528"/>
    </source>
</evidence>
<dbReference type="SMART" id="SM00534">
    <property type="entry name" value="MUTSac"/>
    <property type="match status" value="1"/>
</dbReference>
<evidence type="ECO:0000256" key="1">
    <source>
        <dbReference type="ARBA" id="ARBA00022741"/>
    </source>
</evidence>
<dbReference type="Gene3D" id="1.10.1420.10">
    <property type="match status" value="1"/>
</dbReference>
<gene>
    <name evidence="6" type="ORF">Q0590_21270</name>
</gene>
<dbReference type="Pfam" id="PF00488">
    <property type="entry name" value="MutS_V"/>
    <property type="match status" value="1"/>
</dbReference>
<dbReference type="InterPro" id="IPR007696">
    <property type="entry name" value="DNA_mismatch_repair_MutS_core"/>
</dbReference>
<feature type="domain" description="DNA mismatch repair proteins mutS family" evidence="5">
    <location>
        <begin position="421"/>
        <end position="596"/>
    </location>
</feature>
<dbReference type="InterPro" id="IPR045076">
    <property type="entry name" value="MutS"/>
</dbReference>
<dbReference type="SUPFAM" id="SSF52540">
    <property type="entry name" value="P-loop containing nucleoside triphosphate hydrolases"/>
    <property type="match status" value="1"/>
</dbReference>
<dbReference type="SUPFAM" id="SSF48334">
    <property type="entry name" value="DNA repair protein MutS, domain III"/>
    <property type="match status" value="1"/>
</dbReference>
<name>A0ABT8R9R8_9BACT</name>
<accession>A0ABT8R9R8</accession>
<keyword evidence="4" id="KW-1133">Transmembrane helix</keyword>
<reference evidence="6" key="1">
    <citation type="submission" date="2023-07" db="EMBL/GenBank/DDBJ databases">
        <title>The genome sequence of Rhodocytophaga aerolata KACC 12507.</title>
        <authorList>
            <person name="Zhang X."/>
        </authorList>
    </citation>
    <scope>NUCLEOTIDE SEQUENCE</scope>
    <source>
        <strain evidence="6">KACC 12507</strain>
    </source>
</reference>
<dbReference type="InterPro" id="IPR027417">
    <property type="entry name" value="P-loop_NTPase"/>
</dbReference>